<protein>
    <submittedName>
        <fullName evidence="1">Uncharacterized protein</fullName>
    </submittedName>
</protein>
<name>A0ACD5WEY4_AVESA</name>
<dbReference type="Proteomes" id="UP001732700">
    <property type="component" value="Chromosome 4A"/>
</dbReference>
<evidence type="ECO:0000313" key="2">
    <source>
        <dbReference type="Proteomes" id="UP001732700"/>
    </source>
</evidence>
<reference evidence="1" key="2">
    <citation type="submission" date="2025-09" db="UniProtKB">
        <authorList>
            <consortium name="EnsemblPlants"/>
        </authorList>
    </citation>
    <scope>IDENTIFICATION</scope>
</reference>
<evidence type="ECO:0000313" key="1">
    <source>
        <dbReference type="EnsemblPlants" id="AVESA.00010b.r2.4AG0622290.1.CDS"/>
    </source>
</evidence>
<dbReference type="EnsemblPlants" id="AVESA.00010b.r2.4AG0622290.1">
    <property type="protein sequence ID" value="AVESA.00010b.r2.4AG0622290.1.CDS"/>
    <property type="gene ID" value="AVESA.00010b.r2.4AG0622290"/>
</dbReference>
<organism evidence="1 2">
    <name type="scientific">Avena sativa</name>
    <name type="common">Oat</name>
    <dbReference type="NCBI Taxonomy" id="4498"/>
    <lineage>
        <taxon>Eukaryota</taxon>
        <taxon>Viridiplantae</taxon>
        <taxon>Streptophyta</taxon>
        <taxon>Embryophyta</taxon>
        <taxon>Tracheophyta</taxon>
        <taxon>Spermatophyta</taxon>
        <taxon>Magnoliopsida</taxon>
        <taxon>Liliopsida</taxon>
        <taxon>Poales</taxon>
        <taxon>Poaceae</taxon>
        <taxon>BOP clade</taxon>
        <taxon>Pooideae</taxon>
        <taxon>Poodae</taxon>
        <taxon>Poeae</taxon>
        <taxon>Poeae Chloroplast Group 1 (Aveneae type)</taxon>
        <taxon>Aveninae</taxon>
        <taxon>Avena</taxon>
    </lineage>
</organism>
<accession>A0ACD5WEY4</accession>
<reference evidence="1" key="1">
    <citation type="submission" date="2021-05" db="EMBL/GenBank/DDBJ databases">
        <authorList>
            <person name="Scholz U."/>
            <person name="Mascher M."/>
            <person name="Fiebig A."/>
        </authorList>
    </citation>
    <scope>NUCLEOTIDE SEQUENCE [LARGE SCALE GENOMIC DNA]</scope>
</reference>
<sequence>MSDTDSTEAFRKIFSASCRPPPLSRDAAAAPADWVLLEPLAYVADQRNATTAEASSSTGHTVQVTVCLTDPLGVSYVCVHCPGFKDTDYAARPSIVCSEKDFLLLSVIFLSGPQGREYFVYKAGPGRPSLQLIPGPYPRVLTASDFGLLPSEDGDHFVLATLCFGLSPWVYDLHLFSSRTWAWSTKEPQTEISSAVRTQVSPIVTSKVIQLGGGTLGWVDLWRGIMVCNVLDEMPILRFITLPMLMPGNKEGVKPCAWRLRNVAYSNGLIKFIEIEKHERPDVDERSYDDMDTLYESDCLEKPKEVGWRAMTWYRMTSWDHWRKGCMAYDKEISVDCQRHSTLLPELTASRDHGLCKGCMAYDKETLVDYPRHSKLLPGLRDNNARVLTLKDLLASHPVLSLTCHCDDVVYMLCKPKSCNPKSWLITVDLKKKILVELAPFSLEGYFSSAHPSELSSYLNTAPATEVLQGPEKELAIKTCVLLQGPSSSS</sequence>
<keyword evidence="2" id="KW-1185">Reference proteome</keyword>
<proteinExistence type="predicted"/>